<name>A0A6I6USF8_9BACI</name>
<feature type="transmembrane region" description="Helical" evidence="1">
    <location>
        <begin position="493"/>
        <end position="513"/>
    </location>
</feature>
<evidence type="ECO:0000313" key="3">
    <source>
        <dbReference type="Proteomes" id="UP000465062"/>
    </source>
</evidence>
<keyword evidence="1" id="KW-0472">Membrane</keyword>
<accession>A0A6I6USF8</accession>
<dbReference type="EMBL" id="CP047394">
    <property type="protein sequence ID" value="QHE61852.1"/>
    <property type="molecule type" value="Genomic_DNA"/>
</dbReference>
<dbReference type="AlphaFoldDB" id="A0A6I6USF8"/>
<protein>
    <submittedName>
        <fullName evidence="2">Uncharacterized protein</fullName>
    </submittedName>
</protein>
<evidence type="ECO:0000256" key="1">
    <source>
        <dbReference type="SAM" id="Phobius"/>
    </source>
</evidence>
<reference evidence="2 3" key="1">
    <citation type="submission" date="2019-06" db="EMBL/GenBank/DDBJ databases">
        <title>An operon consisting of a P-type ATPase gene and a transcriptional regular gene given the different cadmium resistance in Bacillus vietamensis 151-6 and Bacillus marisflavi 151-25.</title>
        <authorList>
            <person name="Yu X."/>
        </authorList>
    </citation>
    <scope>NUCLEOTIDE SEQUENCE [LARGE SCALE GENOMIC DNA]</scope>
    <source>
        <strain evidence="2 3">151-6</strain>
    </source>
</reference>
<evidence type="ECO:0000313" key="2">
    <source>
        <dbReference type="EMBL" id="QHE61852.1"/>
    </source>
</evidence>
<gene>
    <name evidence="2" type="ORF">FHE72_13135</name>
</gene>
<feature type="transmembrane region" description="Helical" evidence="1">
    <location>
        <begin position="425"/>
        <end position="445"/>
    </location>
</feature>
<dbReference type="KEGG" id="bvq:FHE72_13135"/>
<sequence>MRAKLKTFGIPIVFILLLIGALFFHQLLNVKQQPDPDWSRSIPLGYTSEERPLVFYNGEGLFLASNGKVDQFSFDESLNPNKEGSLNISVTRGKPFWTDGNKIIQVKSDQLISSDGTGDKTIDNNVTGISTSSNTIYYWKQEVLYSLSPADLSSKEVYRFPDEVLDAYVENDGSAVVQIKQDDTHAHLYYLDEELQLVKQPFAVVKTATNHHINGLSFIKENNQLTLLYNEEMRAQGTLSYKIWKLETPMSDIGTSIIKPAQVAFTNDQSGFKLESPRSVQFADIDGKRSILFTSESHKVGGQNTISLYVAPFSESNQFVATPISTSTHFTYSPLQISDQEIAWFDYGGDYYELFGASQDEKAIVKSTEWSKRSVKEALNNSVLMLFSSLVTILVSFYWVLPSLFVLILLYMFKPNMFEKEEINWVEYASIILFILMPLTFISKAMGDYFYFSAPGYLTFTGSEYVLLAIISILTALLWKVGRDPDWGTFGGVFYFMGIYILLYVTSIGPYIFNLF</sequence>
<dbReference type="Proteomes" id="UP000465062">
    <property type="component" value="Chromosome"/>
</dbReference>
<feature type="transmembrane region" description="Helical" evidence="1">
    <location>
        <begin position="465"/>
        <end position="481"/>
    </location>
</feature>
<feature type="transmembrane region" description="Helical" evidence="1">
    <location>
        <begin position="383"/>
        <end position="413"/>
    </location>
</feature>
<organism evidence="2 3">
    <name type="scientific">Rossellomorea vietnamensis</name>
    <dbReference type="NCBI Taxonomy" id="218284"/>
    <lineage>
        <taxon>Bacteria</taxon>
        <taxon>Bacillati</taxon>
        <taxon>Bacillota</taxon>
        <taxon>Bacilli</taxon>
        <taxon>Bacillales</taxon>
        <taxon>Bacillaceae</taxon>
        <taxon>Rossellomorea</taxon>
    </lineage>
</organism>
<keyword evidence="1" id="KW-1133">Transmembrane helix</keyword>
<dbReference type="RefSeq" id="WP_159362126.1">
    <property type="nucleotide sequence ID" value="NZ_CP047394.1"/>
</dbReference>
<feature type="transmembrane region" description="Helical" evidence="1">
    <location>
        <begin position="7"/>
        <end position="28"/>
    </location>
</feature>
<proteinExistence type="predicted"/>
<keyword evidence="1" id="KW-0812">Transmembrane</keyword>